<proteinExistence type="predicted"/>
<feature type="transmembrane region" description="Helical" evidence="1">
    <location>
        <begin position="263"/>
        <end position="287"/>
    </location>
</feature>
<accession>A0A2T5PBQ8</accession>
<protein>
    <recommendedName>
        <fullName evidence="4">Oligosaccharide repeat unit polymerase</fullName>
    </recommendedName>
</protein>
<feature type="transmembrane region" description="Helical" evidence="1">
    <location>
        <begin position="439"/>
        <end position="457"/>
    </location>
</feature>
<reference evidence="2 3" key="1">
    <citation type="submission" date="2018-04" db="EMBL/GenBank/DDBJ databases">
        <title>Pseudomonas sp. nov., isolated from mangrove soil.</title>
        <authorList>
            <person name="Chen C."/>
        </authorList>
    </citation>
    <scope>NUCLEOTIDE SEQUENCE [LARGE SCALE GENOMIC DNA]</scope>
    <source>
        <strain evidence="2 3">TC-11</strain>
    </source>
</reference>
<evidence type="ECO:0000313" key="3">
    <source>
        <dbReference type="Proteomes" id="UP000244064"/>
    </source>
</evidence>
<evidence type="ECO:0008006" key="4">
    <source>
        <dbReference type="Google" id="ProtNLM"/>
    </source>
</evidence>
<dbReference type="Proteomes" id="UP000244064">
    <property type="component" value="Unassembled WGS sequence"/>
</dbReference>
<keyword evidence="1" id="KW-1133">Transmembrane helix</keyword>
<comment type="caution">
    <text evidence="2">The sequence shown here is derived from an EMBL/GenBank/DDBJ whole genome shotgun (WGS) entry which is preliminary data.</text>
</comment>
<keyword evidence="1" id="KW-0812">Transmembrane</keyword>
<feature type="transmembrane region" description="Helical" evidence="1">
    <location>
        <begin position="388"/>
        <end position="409"/>
    </location>
</feature>
<feature type="transmembrane region" description="Helical" evidence="1">
    <location>
        <begin position="9"/>
        <end position="27"/>
    </location>
</feature>
<feature type="transmembrane region" description="Helical" evidence="1">
    <location>
        <begin position="148"/>
        <end position="168"/>
    </location>
</feature>
<feature type="transmembrane region" description="Helical" evidence="1">
    <location>
        <begin position="188"/>
        <end position="207"/>
    </location>
</feature>
<feature type="transmembrane region" description="Helical" evidence="1">
    <location>
        <begin position="33"/>
        <end position="51"/>
    </location>
</feature>
<organism evidence="2 3">
    <name type="scientific">Pseudomonas mangrovi</name>
    <dbReference type="NCBI Taxonomy" id="2161748"/>
    <lineage>
        <taxon>Bacteria</taxon>
        <taxon>Pseudomonadati</taxon>
        <taxon>Pseudomonadota</taxon>
        <taxon>Gammaproteobacteria</taxon>
        <taxon>Pseudomonadales</taxon>
        <taxon>Pseudomonadaceae</taxon>
        <taxon>Pseudomonas</taxon>
    </lineage>
</organism>
<feature type="transmembrane region" description="Helical" evidence="1">
    <location>
        <begin position="416"/>
        <end position="433"/>
    </location>
</feature>
<keyword evidence="3" id="KW-1185">Reference proteome</keyword>
<evidence type="ECO:0000256" key="1">
    <source>
        <dbReference type="SAM" id="Phobius"/>
    </source>
</evidence>
<feature type="transmembrane region" description="Helical" evidence="1">
    <location>
        <begin position="102"/>
        <end position="119"/>
    </location>
</feature>
<evidence type="ECO:0000313" key="2">
    <source>
        <dbReference type="EMBL" id="PTU75145.1"/>
    </source>
</evidence>
<name>A0A2T5PBQ8_9PSED</name>
<gene>
    <name evidence="2" type="ORF">DBO85_06230</name>
</gene>
<dbReference type="EMBL" id="QASN01000011">
    <property type="protein sequence ID" value="PTU75145.1"/>
    <property type="molecule type" value="Genomic_DNA"/>
</dbReference>
<sequence>MGWGLITRVAWLLFFVGASILAVLAGAEYAGNTWVYLLFTVLSTAVLFFGFGRGAIFFDAFIGVLLWIGFWLKFSVRTAFSDGRFNISVGNFDGAPASLDKALLVVSCALAAILLARWVRQRWVFRYPDSLPQIAYTGLFTFYRRYRIAVLVGFVLAVLVVCLSNAWFGIYQRGQVARVNLPLGLNGVYAWMLMFGMASVSAIVLRFEFELNRERYWIAISIALLETALSNISLWSRGMILNGSSLLYGAVAQFRRSEPRLRLGLASFVLLAFVGFFVVSVLSVNWLRANAFYDAHPDIATGEAVSEQTTLLFLDRWVGVEGVMAVVGSEHTGWGVFGEALTERFDTSANAFYDQHFVESAYDNTRGDGTHFISLPGYIAFLFYPGSYLFLLVAVFAFSMLAALIEYFVYRVGGKNLVFCALIAQVVAFRYTSFGYVPMQSYLLFGSILLNVLILYFSDRLLRFFCRP</sequence>
<keyword evidence="1" id="KW-0472">Membrane</keyword>
<dbReference type="AlphaFoldDB" id="A0A2T5PBQ8"/>